<comment type="caution">
    <text evidence="3">The sequence shown here is derived from an EMBL/GenBank/DDBJ whole genome shotgun (WGS) entry which is preliminary data.</text>
</comment>
<dbReference type="EMBL" id="JBBXMP010000015">
    <property type="protein sequence ID" value="KAL0068957.1"/>
    <property type="molecule type" value="Genomic_DNA"/>
</dbReference>
<feature type="region of interest" description="Disordered" evidence="1">
    <location>
        <begin position="535"/>
        <end position="572"/>
    </location>
</feature>
<feature type="region of interest" description="Disordered" evidence="1">
    <location>
        <begin position="509"/>
        <end position="528"/>
    </location>
</feature>
<protein>
    <submittedName>
        <fullName evidence="3">Uncharacterized protein</fullName>
    </submittedName>
</protein>
<keyword evidence="4" id="KW-1185">Reference proteome</keyword>
<dbReference type="Proteomes" id="UP001437256">
    <property type="component" value="Unassembled WGS sequence"/>
</dbReference>
<evidence type="ECO:0000256" key="1">
    <source>
        <dbReference type="SAM" id="MobiDB-lite"/>
    </source>
</evidence>
<evidence type="ECO:0000313" key="4">
    <source>
        <dbReference type="Proteomes" id="UP001437256"/>
    </source>
</evidence>
<evidence type="ECO:0000256" key="2">
    <source>
        <dbReference type="SAM" id="Phobius"/>
    </source>
</evidence>
<organism evidence="3 4">
    <name type="scientific">Marasmius tenuissimus</name>
    <dbReference type="NCBI Taxonomy" id="585030"/>
    <lineage>
        <taxon>Eukaryota</taxon>
        <taxon>Fungi</taxon>
        <taxon>Dikarya</taxon>
        <taxon>Basidiomycota</taxon>
        <taxon>Agaricomycotina</taxon>
        <taxon>Agaricomycetes</taxon>
        <taxon>Agaricomycetidae</taxon>
        <taxon>Agaricales</taxon>
        <taxon>Marasmiineae</taxon>
        <taxon>Marasmiaceae</taxon>
        <taxon>Marasmius</taxon>
    </lineage>
</organism>
<proteinExistence type="predicted"/>
<feature type="compositionally biased region" description="Polar residues" evidence="1">
    <location>
        <begin position="535"/>
        <end position="560"/>
    </location>
</feature>
<reference evidence="3 4" key="1">
    <citation type="submission" date="2024-05" db="EMBL/GenBank/DDBJ databases">
        <title>A draft genome resource for the thread blight pathogen Marasmius tenuissimus strain MS-2.</title>
        <authorList>
            <person name="Yulfo-Soto G.E."/>
            <person name="Baruah I.K."/>
            <person name="Amoako-Attah I."/>
            <person name="Bukari Y."/>
            <person name="Meinhardt L.W."/>
            <person name="Bailey B.A."/>
            <person name="Cohen S.P."/>
        </authorList>
    </citation>
    <scope>NUCLEOTIDE SEQUENCE [LARGE SCALE GENOMIC DNA]</scope>
    <source>
        <strain evidence="3 4">MS-2</strain>
    </source>
</reference>
<evidence type="ECO:0000313" key="3">
    <source>
        <dbReference type="EMBL" id="KAL0068957.1"/>
    </source>
</evidence>
<feature type="transmembrane region" description="Helical" evidence="2">
    <location>
        <begin position="699"/>
        <end position="720"/>
    </location>
</feature>
<name>A0ABR3A4S0_9AGAR</name>
<keyword evidence="2" id="KW-0812">Transmembrane</keyword>
<gene>
    <name evidence="3" type="ORF">AAF712_003950</name>
</gene>
<accession>A0ABR3A4S0</accession>
<keyword evidence="2" id="KW-0472">Membrane</keyword>
<sequence length="751" mass="83024">MLRFLDDAQSSLSLAQERRFNETNNNARRIGTLKATVLKDKEAIVRFVFQKTNPPHASPPAHEQTSMESRLSALYNSIHEETCALASEIQSRMQNEIKILRRQSYPRKSLEYQPRVLHELAKNVDGNRAKIDEDVSPVIRVITETTVSDIRSIPNGLELEQLRDRVYAMNDHSLGISRILLSLKGDGLLKGSSNYSTSIYNLLAPSTLAALPSLSQRDSFVVDPSLTAQMRSNRQILPAFEASLAISSPDTTQPSQKEIESRVLRALDSFNADGTRVNAYVASAIETTEDVMSKYLAAKNDFDEQVEAIEQEVSSILTNMRCEIGSVGGTNPASDEVCEPLRVFSDLLEVSRNFDTIIDKALRLRALKSGATHPFLRENLLSHQLDALREGGEVENDSKRGGSVASDQCPTNQQICASRNASLRVISSLSKSIVEHLQNSQHEYSIQPSMKPTALPLVSPPLAYASADENLSPHTTTLDLPEPGSSWYPNVQDALSNMTATRHPSDYWPIGSLDRSQSSSSLHTQATEEASVQILNGPSSLGKLTSPSQDDTLRTDSLTGNPLPPAGKPDSIFKGTSVLTADSEYASDSELSLDTPAGTEMANRRGVQDGPVYRMFVVITYDLWATLSRLLARSYRALYKMSEEGLFYLSYAQGRESNCLLEKCFSVLRHDFGFTWLLALAANTITIFKNRASASLTNFVRLCIVCSIGLLIALSLSVLLGTTVQTPEERLWHLYDLRSRQIHQAEQHKVQ</sequence>
<keyword evidence="2" id="KW-1133">Transmembrane helix</keyword>